<dbReference type="PANTHER" id="PTHR12411">
    <property type="entry name" value="CYSTEINE PROTEASE FAMILY C1-RELATED"/>
    <property type="match status" value="1"/>
</dbReference>
<dbReference type="InterPro" id="IPR038765">
    <property type="entry name" value="Papain-like_cys_pep_sf"/>
</dbReference>
<dbReference type="Proteomes" id="UP001172102">
    <property type="component" value="Unassembled WGS sequence"/>
</dbReference>
<evidence type="ECO:0000313" key="5">
    <source>
        <dbReference type="Proteomes" id="UP001172102"/>
    </source>
</evidence>
<accession>A0AA40B8I1</accession>
<gene>
    <name evidence="4" type="ORF">B0H67DRAFT_630235</name>
</gene>
<feature type="domain" description="Peptidase C1A papain C-terminal" evidence="3">
    <location>
        <begin position="68"/>
        <end position="280"/>
    </location>
</feature>
<dbReference type="PRINTS" id="PR00705">
    <property type="entry name" value="PAPAIN"/>
</dbReference>
<evidence type="ECO:0000256" key="1">
    <source>
        <dbReference type="ARBA" id="ARBA00008455"/>
    </source>
</evidence>
<dbReference type="GO" id="GO:0008234">
    <property type="term" value="F:cysteine-type peptidase activity"/>
    <property type="evidence" value="ECO:0007669"/>
    <property type="project" value="InterPro"/>
</dbReference>
<dbReference type="SUPFAM" id="SSF54001">
    <property type="entry name" value="Cysteine proteinases"/>
    <property type="match status" value="1"/>
</dbReference>
<evidence type="ECO:0000259" key="3">
    <source>
        <dbReference type="SMART" id="SM00645"/>
    </source>
</evidence>
<comment type="similarity">
    <text evidence="1">Belongs to the peptidase C1 family.</text>
</comment>
<feature type="compositionally biased region" description="Polar residues" evidence="2">
    <location>
        <begin position="30"/>
        <end position="43"/>
    </location>
</feature>
<dbReference type="PROSITE" id="PS00139">
    <property type="entry name" value="THIOL_PROTEASE_CYS"/>
    <property type="match status" value="1"/>
</dbReference>
<dbReference type="EMBL" id="JAUKUA010000001">
    <property type="protein sequence ID" value="KAK0729609.1"/>
    <property type="molecule type" value="Genomic_DNA"/>
</dbReference>
<protein>
    <recommendedName>
        <fullName evidence="3">Peptidase C1A papain C-terminal domain-containing protein</fullName>
    </recommendedName>
</protein>
<dbReference type="AlphaFoldDB" id="A0AA40B8I1"/>
<feature type="region of interest" description="Disordered" evidence="2">
    <location>
        <begin position="24"/>
        <end position="61"/>
    </location>
</feature>
<sequence>MTQVYTTTTDWPTLDPLFEPALALAPAPNQPHNIPTSNTTSPSRRAANRKPTNDTPLDRTVPISARALPSAVDWRQRWGRAWLTTTQDQGRCGSCWAFAATALLEAQTRIEHGVWGVRAAADLLQGSGSGCAAGGRPDEALAWAADHGGVPDEECLEYEEAGRFYLPCGDRAGRTVQFEGVTARDSVVDQKRWLANVGPLTACFDTYSDFHDWDFTGKAAYKPSAKSKVGESHCVLVVGYDDEVGGWLFKNSWGATFGDGGYGYIKYGAVRIDDGPKYGITNVNPDPWSKKSHHNGILYQSGSGKAHRNFEVVRADPAGAMSHVSRKGEAPYGWFQTKAAAALPNGVMVEGQTAYGQPVITGTSFNRDYEVVYVSTTGSLIMWYYSQSQNKWVYNERGLEGLEGYPGFVQTDDSAFSLVVRTSSGNLQEWIRNPKTGRWSTDERVVSIDIQASGPSLVQSNIGLDSSASRGNLYVVGILNTGQMQMFYRTAASSSWVPGEIFGDTVGVTPPVMIQDYWTADEKAFGGFQLLVAVDGKVQHWERGNDDIITNPPAPGSSGPWAQVRTFGEGEVKHVWGLVQGSFGGALDAIVEDHSGDMWHWRFSGSPSEWRLVDSVPVA</sequence>
<dbReference type="SMART" id="SM00645">
    <property type="entry name" value="Pept_C1"/>
    <property type="match status" value="1"/>
</dbReference>
<evidence type="ECO:0000256" key="2">
    <source>
        <dbReference type="SAM" id="MobiDB-lite"/>
    </source>
</evidence>
<dbReference type="InterPro" id="IPR013128">
    <property type="entry name" value="Peptidase_C1A"/>
</dbReference>
<dbReference type="Pfam" id="PF00112">
    <property type="entry name" value="Peptidase_C1"/>
    <property type="match status" value="1"/>
</dbReference>
<comment type="caution">
    <text evidence="4">The sequence shown here is derived from an EMBL/GenBank/DDBJ whole genome shotgun (WGS) entry which is preliminary data.</text>
</comment>
<dbReference type="InterPro" id="IPR000668">
    <property type="entry name" value="Peptidase_C1A_C"/>
</dbReference>
<name>A0AA40B8I1_9PEZI</name>
<dbReference type="Gene3D" id="3.90.70.10">
    <property type="entry name" value="Cysteine proteinases"/>
    <property type="match status" value="1"/>
</dbReference>
<dbReference type="GO" id="GO:0006508">
    <property type="term" value="P:proteolysis"/>
    <property type="evidence" value="ECO:0007669"/>
    <property type="project" value="InterPro"/>
</dbReference>
<dbReference type="SUPFAM" id="SSF89372">
    <property type="entry name" value="Fucose-specific lectin"/>
    <property type="match status" value="1"/>
</dbReference>
<proteinExistence type="inferred from homology"/>
<keyword evidence="5" id="KW-1185">Reference proteome</keyword>
<organism evidence="4 5">
    <name type="scientific">Lasiosphaeris hirsuta</name>
    <dbReference type="NCBI Taxonomy" id="260670"/>
    <lineage>
        <taxon>Eukaryota</taxon>
        <taxon>Fungi</taxon>
        <taxon>Dikarya</taxon>
        <taxon>Ascomycota</taxon>
        <taxon>Pezizomycotina</taxon>
        <taxon>Sordariomycetes</taxon>
        <taxon>Sordariomycetidae</taxon>
        <taxon>Sordariales</taxon>
        <taxon>Lasiosphaeriaceae</taxon>
        <taxon>Lasiosphaeris</taxon>
    </lineage>
</organism>
<reference evidence="4" key="1">
    <citation type="submission" date="2023-06" db="EMBL/GenBank/DDBJ databases">
        <title>Genome-scale phylogeny and comparative genomics of the fungal order Sordariales.</title>
        <authorList>
            <consortium name="Lawrence Berkeley National Laboratory"/>
            <person name="Hensen N."/>
            <person name="Bonometti L."/>
            <person name="Westerberg I."/>
            <person name="Brannstrom I.O."/>
            <person name="Guillou S."/>
            <person name="Cros-Aarteil S."/>
            <person name="Calhoun S."/>
            <person name="Haridas S."/>
            <person name="Kuo A."/>
            <person name="Mondo S."/>
            <person name="Pangilinan J."/>
            <person name="Riley R."/>
            <person name="Labutti K."/>
            <person name="Andreopoulos B."/>
            <person name="Lipzen A."/>
            <person name="Chen C."/>
            <person name="Yanf M."/>
            <person name="Daum C."/>
            <person name="Ng V."/>
            <person name="Clum A."/>
            <person name="Steindorff A."/>
            <person name="Ohm R."/>
            <person name="Martin F."/>
            <person name="Silar P."/>
            <person name="Natvig D."/>
            <person name="Lalanne C."/>
            <person name="Gautier V."/>
            <person name="Ament-Velasquez S.L."/>
            <person name="Kruys A."/>
            <person name="Hutchinson M.I."/>
            <person name="Powell A.J."/>
            <person name="Barry K."/>
            <person name="Miller A.N."/>
            <person name="Grigoriev I.V."/>
            <person name="Debuchy R."/>
            <person name="Gladieux P."/>
            <person name="Thoren M.H."/>
            <person name="Johannesson H."/>
        </authorList>
    </citation>
    <scope>NUCLEOTIDE SEQUENCE</scope>
    <source>
        <strain evidence="4">SMH4607-1</strain>
    </source>
</reference>
<evidence type="ECO:0000313" key="4">
    <source>
        <dbReference type="EMBL" id="KAK0729609.1"/>
    </source>
</evidence>
<dbReference type="InterPro" id="IPR000169">
    <property type="entry name" value="Pept_cys_AS"/>
</dbReference>